<dbReference type="RefSeq" id="WP_131480404.1">
    <property type="nucleotide sequence ID" value="NZ_SJDL01000008.1"/>
</dbReference>
<dbReference type="NCBIfam" id="NF007377">
    <property type="entry name" value="PRK09885.1"/>
    <property type="match status" value="1"/>
</dbReference>
<dbReference type="Pfam" id="PF13957">
    <property type="entry name" value="YafO_toxin"/>
    <property type="match status" value="1"/>
</dbReference>
<evidence type="ECO:0000313" key="1">
    <source>
        <dbReference type="EMBL" id="TBW57392.1"/>
    </source>
</evidence>
<organism evidence="1 2">
    <name type="scientific">Marinobacter halodurans</name>
    <dbReference type="NCBI Taxonomy" id="2528979"/>
    <lineage>
        <taxon>Bacteria</taxon>
        <taxon>Pseudomonadati</taxon>
        <taxon>Pseudomonadota</taxon>
        <taxon>Gammaproteobacteria</taxon>
        <taxon>Pseudomonadales</taxon>
        <taxon>Marinobacteraceae</taxon>
        <taxon>Marinobacter</taxon>
    </lineage>
</organism>
<accession>A0ABY1ZMA6</accession>
<comment type="caution">
    <text evidence="1">The sequence shown here is derived from an EMBL/GenBank/DDBJ whole genome shotgun (WGS) entry which is preliminary data.</text>
</comment>
<dbReference type="InterPro" id="IPR020353">
    <property type="entry name" value="Toxin_YafO"/>
</dbReference>
<protein>
    <submittedName>
        <fullName evidence="1">Type II toxin-antitoxin system YafO family toxin</fullName>
    </submittedName>
</protein>
<evidence type="ECO:0000313" key="2">
    <source>
        <dbReference type="Proteomes" id="UP000313645"/>
    </source>
</evidence>
<keyword evidence="2" id="KW-1185">Reference proteome</keyword>
<name>A0ABY1ZMA6_9GAMM</name>
<gene>
    <name evidence="1" type="ORF">EZI54_06970</name>
</gene>
<dbReference type="Proteomes" id="UP000313645">
    <property type="component" value="Unassembled WGS sequence"/>
</dbReference>
<sequence>MIVVYKAKAIRELLTPEELNKLVEDFKQYKNEGTRPDTFGRDAAYNHPHSLPSIRHEEVQHIHLQDESSNWGIRTIQYHRTSDTHLVYCQGALNDDHFLLITILQPDAHNQAKNNDVMSAIASQAEVFRNKH</sequence>
<proteinExistence type="predicted"/>
<dbReference type="EMBL" id="SJDL01000008">
    <property type="protein sequence ID" value="TBW57392.1"/>
    <property type="molecule type" value="Genomic_DNA"/>
</dbReference>
<reference evidence="1 2" key="1">
    <citation type="submission" date="2019-02" db="EMBL/GenBank/DDBJ databases">
        <title>Marinobacter halodurans sp. nov., a marine bacterium isolated from sea tidal flat.</title>
        <authorList>
            <person name="Yoo Y."/>
            <person name="Lee D.W."/>
            <person name="Kim B.S."/>
            <person name="Kim J.-J."/>
        </authorList>
    </citation>
    <scope>NUCLEOTIDE SEQUENCE [LARGE SCALE GENOMIC DNA]</scope>
    <source>
        <strain evidence="1 2">YJ-S3-2</strain>
    </source>
</reference>